<evidence type="ECO:0000256" key="1">
    <source>
        <dbReference type="SAM" id="MobiDB-lite"/>
    </source>
</evidence>
<name>A0A0S4JLE1_BODSA</name>
<protein>
    <submittedName>
        <fullName evidence="2">Uncharacterized protein</fullName>
    </submittedName>
</protein>
<proteinExistence type="predicted"/>
<gene>
    <name evidence="2" type="ORF">BSAL_29825</name>
</gene>
<feature type="compositionally biased region" description="Low complexity" evidence="1">
    <location>
        <begin position="1"/>
        <end position="27"/>
    </location>
</feature>
<feature type="compositionally biased region" description="Low complexity" evidence="1">
    <location>
        <begin position="86"/>
        <end position="101"/>
    </location>
</feature>
<feature type="compositionally biased region" description="Gly residues" evidence="1">
    <location>
        <begin position="73"/>
        <end position="83"/>
    </location>
</feature>
<feature type="compositionally biased region" description="Polar residues" evidence="1">
    <location>
        <begin position="163"/>
        <end position="175"/>
    </location>
</feature>
<reference evidence="3" key="1">
    <citation type="submission" date="2015-09" db="EMBL/GenBank/DDBJ databases">
        <authorList>
            <consortium name="Pathogen Informatics"/>
        </authorList>
    </citation>
    <scope>NUCLEOTIDE SEQUENCE [LARGE SCALE GENOMIC DNA]</scope>
    <source>
        <strain evidence="3">Lake Konstanz</strain>
    </source>
</reference>
<dbReference type="EMBL" id="CYKH01001886">
    <property type="protein sequence ID" value="CUG91030.1"/>
    <property type="molecule type" value="Genomic_DNA"/>
</dbReference>
<dbReference type="Proteomes" id="UP000051952">
    <property type="component" value="Unassembled WGS sequence"/>
</dbReference>
<accession>A0A0S4JLE1</accession>
<organism evidence="2 3">
    <name type="scientific">Bodo saltans</name>
    <name type="common">Flagellated protozoan</name>
    <dbReference type="NCBI Taxonomy" id="75058"/>
    <lineage>
        <taxon>Eukaryota</taxon>
        <taxon>Discoba</taxon>
        <taxon>Euglenozoa</taxon>
        <taxon>Kinetoplastea</taxon>
        <taxon>Metakinetoplastina</taxon>
        <taxon>Eubodonida</taxon>
        <taxon>Bodonidae</taxon>
        <taxon>Bodo</taxon>
    </lineage>
</organism>
<feature type="compositionally biased region" description="Pro residues" evidence="1">
    <location>
        <begin position="303"/>
        <end position="313"/>
    </location>
</feature>
<dbReference type="AlphaFoldDB" id="A0A0S4JLE1"/>
<feature type="region of interest" description="Disordered" evidence="1">
    <location>
        <begin position="263"/>
        <end position="317"/>
    </location>
</feature>
<sequence length="837" mass="88158">MPPPSTSSVANTSSSMKNRSSPTTGYSSYGGSGWVNPFSGGDGLSPARSAARTSLSFTDDHILANGAEATPHYGGGGGGGGPGAESSATRTSVTSLLSSSSDPNGAWGDRSAQAIGGHTTAHANAQQQQPQPPSTSRHTHFAGGGRSVSLLEFSNANVSTSALHMSNDHNNANSRRQAKTGRVRLPSTIGGLNKGEDSGDGTDLVFSRNITSPTTMSMASGVSRASSIASFRFRSAIPFDFLDDKKLRRDKPTEMLLRRAAEDGVLSSKKRKLSMAALESRHNSLASKGGGGTPSGGNSPSSVPHPPPAPPPTHHTIGVCVVPLAPQTISSAAKVHDGKQPHKPVTDIANNNNNNDVHHAFPLAPADDLRGPVLVIGDCSDDIVAVVMVLATMEAYCVEEHNKLLSNLFSYVLASGTGMYIALALSQGETMNQLLELLMQHDASLLRPPKPAKKDVVPAPAAPVNTKVKSSGKHKNANTTSATTTTPSKAMYQDAFYDDGADAIDTLLRLKFAEGEQILENSSSASSRGGGRSVSHRYRRGDYSVSRPCLFVSSAAGDAIHIVDWNAEEYSITTMYSIAANCKMTSPVMSIFSSSDPATGARRSITSTSSSIVTPTTATTKVVSILAERFPDPMLFTITMTPRPTAVCRVSLPPPAEEDALSAEMQRKRLDLMAKEFRSDFIDIVLPEFVDLPPRGTGGGDDVGAQSSSGGGGGARMPRKNSFQRYQRGSIGSSCSISAQALPMDPNAGNLSCLTVGLDAFTPMEDLLQEWNLEGAGKERRLAVIQQTEAFIEDIEGSLQRAMDYMVAKAPKAMQAAPTTTTMMLDELLSMPNTVQS</sequence>
<feature type="region of interest" description="Disordered" evidence="1">
    <location>
        <begin position="163"/>
        <end position="200"/>
    </location>
</feature>
<feature type="region of interest" description="Disordered" evidence="1">
    <location>
        <begin position="449"/>
        <end position="485"/>
    </location>
</feature>
<evidence type="ECO:0000313" key="3">
    <source>
        <dbReference type="Proteomes" id="UP000051952"/>
    </source>
</evidence>
<evidence type="ECO:0000313" key="2">
    <source>
        <dbReference type="EMBL" id="CUG91030.1"/>
    </source>
</evidence>
<keyword evidence="3" id="KW-1185">Reference proteome</keyword>
<feature type="region of interest" description="Disordered" evidence="1">
    <location>
        <begin position="693"/>
        <end position="720"/>
    </location>
</feature>
<feature type="compositionally biased region" description="Low complexity" evidence="1">
    <location>
        <begin position="457"/>
        <end position="469"/>
    </location>
</feature>
<dbReference type="VEuPathDB" id="TriTrypDB:BSAL_29825"/>
<feature type="region of interest" description="Disordered" evidence="1">
    <location>
        <begin position="1"/>
        <end position="143"/>
    </location>
</feature>